<feature type="chain" id="PRO_5004957562" evidence="3">
    <location>
        <begin position="23"/>
        <end position="65"/>
    </location>
</feature>
<name>X5IG36_CONGE</name>
<accession>X5IG36</accession>
<feature type="signal peptide" evidence="3">
    <location>
        <begin position="1"/>
        <end position="22"/>
    </location>
</feature>
<evidence type="ECO:0000256" key="1">
    <source>
        <dbReference type="ARBA" id="ARBA00004613"/>
    </source>
</evidence>
<dbReference type="Pfam" id="PF02950">
    <property type="entry name" value="Conotoxin"/>
    <property type="match status" value="1"/>
</dbReference>
<reference evidence="4" key="1">
    <citation type="journal article" date="2014" name="Nat. Commun.">
        <title>Evolution of separate predation- and defence-evoked venoms in carnivorous cone snails.</title>
        <authorList>
            <person name="Dutertre S."/>
            <person name="Jin A.-H."/>
            <person name="Vetter I."/>
            <person name="Hamilton B."/>
            <person name="Sunagar K."/>
            <person name="Lavergne V."/>
            <person name="Dutertre V."/>
            <person name="Fry B.G."/>
            <person name="Antunes A."/>
            <person name="Venter D.J."/>
            <person name="Alewood P.F."/>
            <person name="Lewis R.J."/>
        </authorList>
    </citation>
    <scope>NUCLEOTIDE SEQUENCE</scope>
    <source>
        <strain evidence="4">G100</strain>
        <tissue evidence="4">Venom duct</tissue>
    </source>
</reference>
<evidence type="ECO:0000256" key="2">
    <source>
        <dbReference type="ARBA" id="ARBA00022525"/>
    </source>
</evidence>
<proteinExistence type="evidence at transcript level"/>
<dbReference type="GO" id="GO:0008200">
    <property type="term" value="F:ion channel inhibitor activity"/>
    <property type="evidence" value="ECO:0007669"/>
    <property type="project" value="InterPro"/>
</dbReference>
<comment type="subcellular location">
    <subcellularLocation>
        <location evidence="1">Secreted</location>
    </subcellularLocation>
</comment>
<keyword evidence="3" id="KW-0732">Signal</keyword>
<evidence type="ECO:0000256" key="3">
    <source>
        <dbReference type="SAM" id="SignalP"/>
    </source>
</evidence>
<dbReference type="EMBL" id="AB910865">
    <property type="protein sequence ID" value="BAO65633.1"/>
    <property type="molecule type" value="mRNA"/>
</dbReference>
<dbReference type="AlphaFoldDB" id="X5IG36"/>
<dbReference type="InterPro" id="IPR004214">
    <property type="entry name" value="Conotoxin"/>
</dbReference>
<sequence>MSGLRIMVLTLLLLVLMTTSHQDAGEKQAMQRDAKNFSRRRLGIRKPKQGSAKCCVSRRRNTAAA</sequence>
<keyword evidence="2" id="KW-0964">Secreted</keyword>
<organism evidence="4">
    <name type="scientific">Conus geographus</name>
    <name type="common">Geography cone</name>
    <name type="synonym">Nubecula geographus</name>
    <dbReference type="NCBI Taxonomy" id="6491"/>
    <lineage>
        <taxon>Eukaryota</taxon>
        <taxon>Metazoa</taxon>
        <taxon>Spiralia</taxon>
        <taxon>Lophotrochozoa</taxon>
        <taxon>Mollusca</taxon>
        <taxon>Gastropoda</taxon>
        <taxon>Caenogastropoda</taxon>
        <taxon>Neogastropoda</taxon>
        <taxon>Conoidea</taxon>
        <taxon>Conidae</taxon>
        <taxon>Conus</taxon>
        <taxon>Gastridium</taxon>
    </lineage>
</organism>
<evidence type="ECO:0000313" key="4">
    <source>
        <dbReference type="EMBL" id="BAO65633.1"/>
    </source>
</evidence>
<protein>
    <submittedName>
        <fullName evidence="4">G100 VD Superfamily O3 precursor conopeptide</fullName>
    </submittedName>
</protein>
<dbReference type="GO" id="GO:0005576">
    <property type="term" value="C:extracellular region"/>
    <property type="evidence" value="ECO:0007669"/>
    <property type="project" value="UniProtKB-SubCell"/>
</dbReference>